<feature type="region of interest" description="Disordered" evidence="1">
    <location>
        <begin position="60"/>
        <end position="91"/>
    </location>
</feature>
<evidence type="ECO:0000313" key="3">
    <source>
        <dbReference type="Proteomes" id="UP001151760"/>
    </source>
</evidence>
<sequence length="91" mass="10083">MVTLCGWLASEERVTYHQKGHPKGALDKAKEDARRKMEYMHLKDPGRDYCVLQRSKNSHAVHALSSQPTPKDSCVGSKNVHAATGLDNSHA</sequence>
<dbReference type="EMBL" id="BQNB010019889">
    <property type="protein sequence ID" value="GJT90079.1"/>
    <property type="molecule type" value="Genomic_DNA"/>
</dbReference>
<gene>
    <name evidence="2" type="ORF">Tco_1078924</name>
</gene>
<proteinExistence type="predicted"/>
<evidence type="ECO:0000313" key="2">
    <source>
        <dbReference type="EMBL" id="GJT90079.1"/>
    </source>
</evidence>
<evidence type="ECO:0000256" key="1">
    <source>
        <dbReference type="SAM" id="MobiDB-lite"/>
    </source>
</evidence>
<reference evidence="2" key="1">
    <citation type="journal article" date="2022" name="Int. J. Mol. Sci.">
        <title>Draft Genome of Tanacetum Coccineum: Genomic Comparison of Closely Related Tanacetum-Family Plants.</title>
        <authorList>
            <person name="Yamashiro T."/>
            <person name="Shiraishi A."/>
            <person name="Nakayama K."/>
            <person name="Satake H."/>
        </authorList>
    </citation>
    <scope>NUCLEOTIDE SEQUENCE</scope>
</reference>
<accession>A0ABQ5HRA9</accession>
<dbReference type="Proteomes" id="UP001151760">
    <property type="component" value="Unassembled WGS sequence"/>
</dbReference>
<comment type="caution">
    <text evidence="2">The sequence shown here is derived from an EMBL/GenBank/DDBJ whole genome shotgun (WGS) entry which is preliminary data.</text>
</comment>
<name>A0ABQ5HRA9_9ASTR</name>
<keyword evidence="3" id="KW-1185">Reference proteome</keyword>
<organism evidence="2 3">
    <name type="scientific">Tanacetum coccineum</name>
    <dbReference type="NCBI Taxonomy" id="301880"/>
    <lineage>
        <taxon>Eukaryota</taxon>
        <taxon>Viridiplantae</taxon>
        <taxon>Streptophyta</taxon>
        <taxon>Embryophyta</taxon>
        <taxon>Tracheophyta</taxon>
        <taxon>Spermatophyta</taxon>
        <taxon>Magnoliopsida</taxon>
        <taxon>eudicotyledons</taxon>
        <taxon>Gunneridae</taxon>
        <taxon>Pentapetalae</taxon>
        <taxon>asterids</taxon>
        <taxon>campanulids</taxon>
        <taxon>Asterales</taxon>
        <taxon>Asteraceae</taxon>
        <taxon>Asteroideae</taxon>
        <taxon>Anthemideae</taxon>
        <taxon>Anthemidinae</taxon>
        <taxon>Tanacetum</taxon>
    </lineage>
</organism>
<protein>
    <submittedName>
        <fullName evidence="2">Uncharacterized protein</fullName>
    </submittedName>
</protein>
<reference evidence="2" key="2">
    <citation type="submission" date="2022-01" db="EMBL/GenBank/DDBJ databases">
        <authorList>
            <person name="Yamashiro T."/>
            <person name="Shiraishi A."/>
            <person name="Satake H."/>
            <person name="Nakayama K."/>
        </authorList>
    </citation>
    <scope>NUCLEOTIDE SEQUENCE</scope>
</reference>